<keyword evidence="3" id="KW-0482">Metalloprotease</keyword>
<feature type="transmembrane region" description="Helical" evidence="1">
    <location>
        <begin position="35"/>
        <end position="56"/>
    </location>
</feature>
<evidence type="ECO:0000256" key="1">
    <source>
        <dbReference type="SAM" id="Phobius"/>
    </source>
</evidence>
<keyword evidence="3" id="KW-0378">Hydrolase</keyword>
<dbReference type="EMBL" id="VBOR01000108">
    <property type="protein sequence ID" value="TMQ47519.1"/>
    <property type="molecule type" value="Genomic_DNA"/>
</dbReference>
<dbReference type="PANTHER" id="PTHR43592:SF15">
    <property type="entry name" value="CAAX AMINO TERMINAL PROTEASE FAMILY PROTEIN"/>
    <property type="match status" value="1"/>
</dbReference>
<feature type="domain" description="CAAX prenyl protease 2/Lysostaphin resistance protein A-like" evidence="2">
    <location>
        <begin position="8"/>
        <end position="97"/>
    </location>
</feature>
<dbReference type="PANTHER" id="PTHR43592">
    <property type="entry name" value="CAAX AMINO TERMINAL PROTEASE"/>
    <property type="match status" value="1"/>
</dbReference>
<dbReference type="EMBL" id="VBOV01000107">
    <property type="protein sequence ID" value="TMQ59167.1"/>
    <property type="molecule type" value="Genomic_DNA"/>
</dbReference>
<evidence type="ECO:0000313" key="3">
    <source>
        <dbReference type="EMBL" id="TMQ47519.1"/>
    </source>
</evidence>
<gene>
    <name evidence="3" type="ORF">E6K71_09700</name>
    <name evidence="4" type="ORF">E6K75_04460</name>
</gene>
<feature type="transmembrane region" description="Helical" evidence="1">
    <location>
        <begin position="62"/>
        <end position="81"/>
    </location>
</feature>
<dbReference type="Pfam" id="PF02517">
    <property type="entry name" value="Rce1-like"/>
    <property type="match status" value="1"/>
</dbReference>
<dbReference type="GO" id="GO:0006508">
    <property type="term" value="P:proteolysis"/>
    <property type="evidence" value="ECO:0007669"/>
    <property type="project" value="UniProtKB-KW"/>
</dbReference>
<evidence type="ECO:0000313" key="5">
    <source>
        <dbReference type="Proteomes" id="UP000316292"/>
    </source>
</evidence>
<comment type="caution">
    <text evidence="3">The sequence shown here is derived from an EMBL/GenBank/DDBJ whole genome shotgun (WGS) entry which is preliminary data.</text>
</comment>
<accession>A0A538S809</accession>
<dbReference type="GO" id="GO:0008237">
    <property type="term" value="F:metallopeptidase activity"/>
    <property type="evidence" value="ECO:0007669"/>
    <property type="project" value="UniProtKB-KW"/>
</dbReference>
<evidence type="ECO:0000259" key="2">
    <source>
        <dbReference type="Pfam" id="PF02517"/>
    </source>
</evidence>
<dbReference type="AlphaFoldDB" id="A0A538S809"/>
<protein>
    <submittedName>
        <fullName evidence="3">CPBP family intramembrane metalloprotease</fullName>
    </submittedName>
</protein>
<name>A0A538S809_UNCEI</name>
<evidence type="ECO:0000313" key="6">
    <source>
        <dbReference type="Proteomes" id="UP000320913"/>
    </source>
</evidence>
<dbReference type="GO" id="GO:0080120">
    <property type="term" value="P:CAAX-box protein maturation"/>
    <property type="evidence" value="ECO:0007669"/>
    <property type="project" value="UniProtKB-ARBA"/>
</dbReference>
<organism evidence="3 5">
    <name type="scientific">Eiseniibacteriota bacterium</name>
    <dbReference type="NCBI Taxonomy" id="2212470"/>
    <lineage>
        <taxon>Bacteria</taxon>
        <taxon>Candidatus Eiseniibacteriota</taxon>
    </lineage>
</organism>
<dbReference type="InterPro" id="IPR003675">
    <property type="entry name" value="Rce1/LyrA-like_dom"/>
</dbReference>
<keyword evidence="1" id="KW-0472">Membrane</keyword>
<keyword evidence="1" id="KW-0812">Transmembrane</keyword>
<keyword evidence="3" id="KW-0645">Protease</keyword>
<reference evidence="5 6" key="1">
    <citation type="journal article" date="2019" name="Nat. Microbiol.">
        <title>Mediterranean grassland soil C-N compound turnover is dependent on rainfall and depth, and is mediated by genomically divergent microorganisms.</title>
        <authorList>
            <person name="Diamond S."/>
            <person name="Andeer P.F."/>
            <person name="Li Z."/>
            <person name="Crits-Christoph A."/>
            <person name="Burstein D."/>
            <person name="Anantharaman K."/>
            <person name="Lane K.R."/>
            <person name="Thomas B.C."/>
            <person name="Pan C."/>
            <person name="Northen T.R."/>
            <person name="Banfield J.F."/>
        </authorList>
    </citation>
    <scope>NUCLEOTIDE SEQUENCE [LARGE SCALE GENOMIC DNA]</scope>
    <source>
        <strain evidence="3">WS_1</strain>
        <strain evidence="4">WS_5</strain>
    </source>
</reference>
<keyword evidence="1" id="KW-1133">Transmembrane helix</keyword>
<sequence>MLPRGPAEIAAWIALSLTAGFCEETIFRGYLQRQFLALTGSAPLAVLIQGVIFGVAHGYQGLRNVITITVFGMLFGALALWRSSLKPGMVLHAWTDIFSGIFARR</sequence>
<dbReference type="Proteomes" id="UP000320913">
    <property type="component" value="Unassembled WGS sequence"/>
</dbReference>
<evidence type="ECO:0000313" key="4">
    <source>
        <dbReference type="EMBL" id="TMQ59167.1"/>
    </source>
</evidence>
<dbReference type="GO" id="GO:0004175">
    <property type="term" value="F:endopeptidase activity"/>
    <property type="evidence" value="ECO:0007669"/>
    <property type="project" value="UniProtKB-ARBA"/>
</dbReference>
<dbReference type="Proteomes" id="UP000316292">
    <property type="component" value="Unassembled WGS sequence"/>
</dbReference>
<proteinExistence type="predicted"/>